<evidence type="ECO:0000313" key="4">
    <source>
        <dbReference type="Proteomes" id="UP001595803"/>
    </source>
</evidence>
<evidence type="ECO:0000313" key="3">
    <source>
        <dbReference type="EMBL" id="MFC3832975.1"/>
    </source>
</evidence>
<feature type="region of interest" description="Disordered" evidence="1">
    <location>
        <begin position="48"/>
        <end position="69"/>
    </location>
</feature>
<feature type="compositionally biased region" description="Low complexity" evidence="1">
    <location>
        <begin position="48"/>
        <end position="60"/>
    </location>
</feature>
<sequence length="69" mass="7067">MTSPPPDPRRAPPRRRQSSIWPGILLALAVGGGGVWLVSSLAERPGAAPMDPAMPVMPGMSAPATPAGR</sequence>
<feature type="transmembrane region" description="Helical" evidence="2">
    <location>
        <begin position="20"/>
        <end position="42"/>
    </location>
</feature>
<evidence type="ECO:0000256" key="2">
    <source>
        <dbReference type="SAM" id="Phobius"/>
    </source>
</evidence>
<evidence type="ECO:0000256" key="1">
    <source>
        <dbReference type="SAM" id="MobiDB-lite"/>
    </source>
</evidence>
<keyword evidence="2" id="KW-0812">Transmembrane</keyword>
<proteinExistence type="predicted"/>
<reference evidence="4" key="1">
    <citation type="journal article" date="2019" name="Int. J. Syst. Evol. Microbiol.">
        <title>The Global Catalogue of Microorganisms (GCM) 10K type strain sequencing project: providing services to taxonomists for standard genome sequencing and annotation.</title>
        <authorList>
            <consortium name="The Broad Institute Genomics Platform"/>
            <consortium name="The Broad Institute Genome Sequencing Center for Infectious Disease"/>
            <person name="Wu L."/>
            <person name="Ma J."/>
        </authorList>
    </citation>
    <scope>NUCLEOTIDE SEQUENCE [LARGE SCALE GENOMIC DNA]</scope>
    <source>
        <strain evidence="4">CCTCC AB 2017081</strain>
    </source>
</reference>
<keyword evidence="2" id="KW-1133">Transmembrane helix</keyword>
<dbReference type="Proteomes" id="UP001595803">
    <property type="component" value="Unassembled WGS sequence"/>
</dbReference>
<accession>A0ABV7Z9R3</accession>
<keyword evidence="2" id="KW-0472">Membrane</keyword>
<organism evidence="3 4">
    <name type="scientific">Deinococcus rufus</name>
    <dbReference type="NCBI Taxonomy" id="2136097"/>
    <lineage>
        <taxon>Bacteria</taxon>
        <taxon>Thermotogati</taxon>
        <taxon>Deinococcota</taxon>
        <taxon>Deinococci</taxon>
        <taxon>Deinococcales</taxon>
        <taxon>Deinococcaceae</taxon>
        <taxon>Deinococcus</taxon>
    </lineage>
</organism>
<dbReference type="RefSeq" id="WP_322474862.1">
    <property type="nucleotide sequence ID" value="NZ_JBHRZG010000009.1"/>
</dbReference>
<keyword evidence="4" id="KW-1185">Reference proteome</keyword>
<name>A0ABV7Z9R3_9DEIO</name>
<protein>
    <submittedName>
        <fullName evidence="3">Uncharacterized protein</fullName>
    </submittedName>
</protein>
<gene>
    <name evidence="3" type="ORF">ACFOSB_08915</name>
</gene>
<comment type="caution">
    <text evidence="3">The sequence shown here is derived from an EMBL/GenBank/DDBJ whole genome shotgun (WGS) entry which is preliminary data.</text>
</comment>
<dbReference type="EMBL" id="JBHRZG010000009">
    <property type="protein sequence ID" value="MFC3832975.1"/>
    <property type="molecule type" value="Genomic_DNA"/>
</dbReference>